<reference evidence="1" key="1">
    <citation type="submission" date="2021-05" db="EMBL/GenBank/DDBJ databases">
        <authorList>
            <person name="Scholz U."/>
            <person name="Mascher M."/>
            <person name="Fiebig A."/>
        </authorList>
    </citation>
    <scope>NUCLEOTIDE SEQUENCE [LARGE SCALE GENOMIC DNA]</scope>
</reference>
<evidence type="ECO:0000313" key="2">
    <source>
        <dbReference type="Proteomes" id="UP001732700"/>
    </source>
</evidence>
<keyword evidence="2" id="KW-1185">Reference proteome</keyword>
<dbReference type="EnsemblPlants" id="AVESA.00010b.r2.3AG0447090.1">
    <property type="protein sequence ID" value="AVESA.00010b.r2.3AG0447090.1.CDS"/>
    <property type="gene ID" value="AVESA.00010b.r2.3AG0447090"/>
</dbReference>
<dbReference type="Proteomes" id="UP001732700">
    <property type="component" value="Chromosome 3A"/>
</dbReference>
<organism evidence="1 2">
    <name type="scientific">Avena sativa</name>
    <name type="common">Oat</name>
    <dbReference type="NCBI Taxonomy" id="4498"/>
    <lineage>
        <taxon>Eukaryota</taxon>
        <taxon>Viridiplantae</taxon>
        <taxon>Streptophyta</taxon>
        <taxon>Embryophyta</taxon>
        <taxon>Tracheophyta</taxon>
        <taxon>Spermatophyta</taxon>
        <taxon>Magnoliopsida</taxon>
        <taxon>Liliopsida</taxon>
        <taxon>Poales</taxon>
        <taxon>Poaceae</taxon>
        <taxon>BOP clade</taxon>
        <taxon>Pooideae</taxon>
        <taxon>Poodae</taxon>
        <taxon>Poeae</taxon>
        <taxon>Poeae Chloroplast Group 1 (Aveneae type)</taxon>
        <taxon>Aveninae</taxon>
        <taxon>Avena</taxon>
    </lineage>
</organism>
<proteinExistence type="predicted"/>
<sequence>MRKLCPNADRDDTLDTVLEVPIPDEMLAGIPGADKRRGPGGANLRAWLKSQAFDHATVDGPAAASAELQLFLNVVGSPLIPCPVPHDRAFSRSIRDPSIQASTAKYIMHQYIAATGGQAALQGVQSMYAVGKVRMCASEFHLGDQNVTAAQGRAEVGGFVLWQKCPEVWYFELIMAGHKMSAGSDGKVAWRQSAAENSHASRGPPRPLRRSLQGLDPRSIANLFSDAVCIGEKVINGEECFILKLEASAATLRARSAVAFDIIHHTVWGYFSQRTGLLIQLEDSHLLRMKSGKGARRSENIFWETGMESVINDYRHIDGVNIAHGGRTTVTLFRYGEGSVNHKRKLEETWTLEEADFHVYGLHSDNFLPPSGLKKEGDDQHTG</sequence>
<name>A0ACD5VJ70_AVESA</name>
<reference evidence="1" key="2">
    <citation type="submission" date="2025-09" db="UniProtKB">
        <authorList>
            <consortium name="EnsemblPlants"/>
        </authorList>
    </citation>
    <scope>IDENTIFICATION</scope>
</reference>
<protein>
    <submittedName>
        <fullName evidence="1">Uncharacterized protein</fullName>
    </submittedName>
</protein>
<evidence type="ECO:0000313" key="1">
    <source>
        <dbReference type="EnsemblPlants" id="AVESA.00010b.r2.3AG0447090.1.CDS"/>
    </source>
</evidence>
<accession>A0ACD5VJ70</accession>